<feature type="transmembrane region" description="Helical" evidence="1">
    <location>
        <begin position="81"/>
        <end position="105"/>
    </location>
</feature>
<dbReference type="GO" id="GO:0030286">
    <property type="term" value="C:dynein complex"/>
    <property type="evidence" value="ECO:0007669"/>
    <property type="project" value="InterPro"/>
</dbReference>
<organism evidence="3 4">
    <name type="scientific">Polarella glacialis</name>
    <name type="common">Dinoflagellate</name>
    <dbReference type="NCBI Taxonomy" id="89957"/>
    <lineage>
        <taxon>Eukaryota</taxon>
        <taxon>Sar</taxon>
        <taxon>Alveolata</taxon>
        <taxon>Dinophyceae</taxon>
        <taxon>Suessiales</taxon>
        <taxon>Suessiaceae</taxon>
        <taxon>Polarella</taxon>
    </lineage>
</organism>
<evidence type="ECO:0000259" key="2">
    <source>
        <dbReference type="Pfam" id="PF18199"/>
    </source>
</evidence>
<dbReference type="GO" id="GO:0045505">
    <property type="term" value="F:dynein intermediate chain binding"/>
    <property type="evidence" value="ECO:0007669"/>
    <property type="project" value="InterPro"/>
</dbReference>
<reference evidence="3" key="1">
    <citation type="submission" date="2021-02" db="EMBL/GenBank/DDBJ databases">
        <authorList>
            <person name="Dougan E. K."/>
            <person name="Rhodes N."/>
            <person name="Thang M."/>
            <person name="Chan C."/>
        </authorList>
    </citation>
    <scope>NUCLEOTIDE SEQUENCE</scope>
</reference>
<dbReference type="PANTHER" id="PTHR46961">
    <property type="entry name" value="DYNEIN HEAVY CHAIN 1, AXONEMAL-LIKE PROTEIN"/>
    <property type="match status" value="1"/>
</dbReference>
<dbReference type="Gene3D" id="3.10.490.20">
    <property type="match status" value="1"/>
</dbReference>
<sequence>MDGARWDDDNMCVEDSFPKVLWSEMAPIWLRPVEINKDTEDRTKVYQAPIYKTSERKGVLSTSGHSSNFIMWLGIPHSCNLVAVSVILIFIVASCCCCCCCCWLFCCFLLFVLLLVVVVVVVIVFYFYVFLEP</sequence>
<dbReference type="OrthoDB" id="406651at2759"/>
<dbReference type="EMBL" id="CAJNNV010025780">
    <property type="protein sequence ID" value="CAE8616039.1"/>
    <property type="molecule type" value="Genomic_DNA"/>
</dbReference>
<keyword evidence="4" id="KW-1185">Reference proteome</keyword>
<dbReference type="PANTHER" id="PTHR46961:SF8">
    <property type="entry name" value="DYNEIN AXONEMAL HEAVY CHAIN 7"/>
    <property type="match status" value="1"/>
</dbReference>
<keyword evidence="1" id="KW-0472">Membrane</keyword>
<dbReference type="InterPro" id="IPR041228">
    <property type="entry name" value="Dynein_C"/>
</dbReference>
<dbReference type="GO" id="GO:0051959">
    <property type="term" value="F:dynein light intermediate chain binding"/>
    <property type="evidence" value="ECO:0007669"/>
    <property type="project" value="InterPro"/>
</dbReference>
<name>A0A813FNV7_POLGL</name>
<dbReference type="Proteomes" id="UP000654075">
    <property type="component" value="Unassembled WGS sequence"/>
</dbReference>
<dbReference type="Pfam" id="PF18199">
    <property type="entry name" value="Dynein_C"/>
    <property type="match status" value="1"/>
</dbReference>
<comment type="caution">
    <text evidence="3">The sequence shown here is derived from an EMBL/GenBank/DDBJ whole genome shotgun (WGS) entry which is preliminary data.</text>
</comment>
<dbReference type="GO" id="GO:0007018">
    <property type="term" value="P:microtubule-based movement"/>
    <property type="evidence" value="ECO:0007669"/>
    <property type="project" value="InterPro"/>
</dbReference>
<dbReference type="InterPro" id="IPR043160">
    <property type="entry name" value="Dynein_C_barrel"/>
</dbReference>
<dbReference type="InterPro" id="IPR026983">
    <property type="entry name" value="DHC"/>
</dbReference>
<gene>
    <name evidence="3" type="ORF">PGLA1383_LOCUS33744</name>
</gene>
<accession>A0A813FNV7</accession>
<evidence type="ECO:0000313" key="4">
    <source>
        <dbReference type="Proteomes" id="UP000654075"/>
    </source>
</evidence>
<evidence type="ECO:0000313" key="3">
    <source>
        <dbReference type="EMBL" id="CAE8616039.1"/>
    </source>
</evidence>
<proteinExistence type="predicted"/>
<keyword evidence="1" id="KW-1133">Transmembrane helix</keyword>
<evidence type="ECO:0000256" key="1">
    <source>
        <dbReference type="SAM" id="Phobius"/>
    </source>
</evidence>
<feature type="domain" description="Dynein heavy chain C-terminal" evidence="2">
    <location>
        <begin position="1"/>
        <end position="78"/>
    </location>
</feature>
<feature type="transmembrane region" description="Helical" evidence="1">
    <location>
        <begin position="110"/>
        <end position="131"/>
    </location>
</feature>
<protein>
    <recommendedName>
        <fullName evidence="2">Dynein heavy chain C-terminal domain-containing protein</fullName>
    </recommendedName>
</protein>
<keyword evidence="1" id="KW-0812">Transmembrane</keyword>
<dbReference type="AlphaFoldDB" id="A0A813FNV7"/>